<feature type="transmembrane region" description="Helical" evidence="6">
    <location>
        <begin position="40"/>
        <end position="63"/>
    </location>
</feature>
<feature type="region of interest" description="Disordered" evidence="5">
    <location>
        <begin position="1"/>
        <end position="34"/>
    </location>
</feature>
<dbReference type="InterPro" id="IPR004864">
    <property type="entry name" value="LEA_2"/>
</dbReference>
<evidence type="ECO:0000256" key="2">
    <source>
        <dbReference type="ARBA" id="ARBA00022692"/>
    </source>
</evidence>
<proteinExistence type="predicted"/>
<dbReference type="Pfam" id="PF03168">
    <property type="entry name" value="LEA_2"/>
    <property type="match status" value="1"/>
</dbReference>
<dbReference type="Gene3D" id="2.60.40.1820">
    <property type="match status" value="1"/>
</dbReference>
<evidence type="ECO:0000256" key="6">
    <source>
        <dbReference type="SAM" id="Phobius"/>
    </source>
</evidence>
<keyword evidence="9" id="KW-1185">Reference proteome</keyword>
<keyword evidence="3 6" id="KW-1133">Transmembrane helix</keyword>
<keyword evidence="4 6" id="KW-0472">Membrane</keyword>
<evidence type="ECO:0000256" key="4">
    <source>
        <dbReference type="ARBA" id="ARBA00023136"/>
    </source>
</evidence>
<dbReference type="EMBL" id="JAMRDG010000001">
    <property type="protein sequence ID" value="KAJ3705251.1"/>
    <property type="molecule type" value="Genomic_DNA"/>
</dbReference>
<sequence length="218" mass="23772">MQSQQKPEDPLAPQSPLPLYASTTTSEPNPKRKPKKCLKITCCVLISITIVLIAILLFFGLFLFKKRNIEVISNSATLNNVSYSLNPITLNLVMTLILGIRNPNYAGFDYQQTNTTIFYHGTEAGISTMPAGGVKARSSKTIYNTVTMNGTAIMSSQYLLPDLTSGKLPISTNTTMVGKIILFNSIKIHATVQTTCDITINLQSQTSDANCKGNVKMS</sequence>
<accession>A0AAD6EXU9</accession>
<comment type="caution">
    <text evidence="8">The sequence shown here is derived from an EMBL/GenBank/DDBJ whole genome shotgun (WGS) entry which is preliminary data.</text>
</comment>
<comment type="subcellular location">
    <subcellularLocation>
        <location evidence="1">Membrane</location>
        <topology evidence="1">Single-pass membrane protein</topology>
    </subcellularLocation>
</comment>
<dbReference type="InterPro" id="IPR044839">
    <property type="entry name" value="NDR1-like"/>
</dbReference>
<evidence type="ECO:0000256" key="5">
    <source>
        <dbReference type="SAM" id="MobiDB-lite"/>
    </source>
</evidence>
<dbReference type="PANTHER" id="PTHR31234">
    <property type="entry name" value="LATE EMBRYOGENESIS ABUNDANT (LEA) HYDROXYPROLINE-RICH GLYCOPROTEIN FAMILY"/>
    <property type="match status" value="1"/>
</dbReference>
<keyword evidence="2 6" id="KW-0812">Transmembrane</keyword>
<dbReference type="GO" id="GO:0016020">
    <property type="term" value="C:membrane"/>
    <property type="evidence" value="ECO:0007669"/>
    <property type="project" value="UniProtKB-SubCell"/>
</dbReference>
<reference evidence="8 9" key="1">
    <citation type="journal article" date="2022" name="Cell">
        <title>Repeat-based holocentromeres influence genome architecture and karyotype evolution.</title>
        <authorList>
            <person name="Hofstatter P.G."/>
            <person name="Thangavel G."/>
            <person name="Lux T."/>
            <person name="Neumann P."/>
            <person name="Vondrak T."/>
            <person name="Novak P."/>
            <person name="Zhang M."/>
            <person name="Costa L."/>
            <person name="Castellani M."/>
            <person name="Scott A."/>
            <person name="Toegelov H."/>
            <person name="Fuchs J."/>
            <person name="Mata-Sucre Y."/>
            <person name="Dias Y."/>
            <person name="Vanzela A.L.L."/>
            <person name="Huettel B."/>
            <person name="Almeida C.C.S."/>
            <person name="Simkova H."/>
            <person name="Souza G."/>
            <person name="Pedrosa-Harand A."/>
            <person name="Macas J."/>
            <person name="Mayer K.F.X."/>
            <person name="Houben A."/>
            <person name="Marques A."/>
        </authorList>
    </citation>
    <scope>NUCLEOTIDE SEQUENCE [LARGE SCALE GENOMIC DNA]</scope>
    <source>
        <strain evidence="8">RhyTen1mFocal</strain>
    </source>
</reference>
<organism evidence="8 9">
    <name type="scientific">Rhynchospora tenuis</name>
    <dbReference type="NCBI Taxonomy" id="198213"/>
    <lineage>
        <taxon>Eukaryota</taxon>
        <taxon>Viridiplantae</taxon>
        <taxon>Streptophyta</taxon>
        <taxon>Embryophyta</taxon>
        <taxon>Tracheophyta</taxon>
        <taxon>Spermatophyta</taxon>
        <taxon>Magnoliopsida</taxon>
        <taxon>Liliopsida</taxon>
        <taxon>Poales</taxon>
        <taxon>Cyperaceae</taxon>
        <taxon>Cyperoideae</taxon>
        <taxon>Rhynchosporeae</taxon>
        <taxon>Rhynchospora</taxon>
    </lineage>
</organism>
<evidence type="ECO:0000256" key="1">
    <source>
        <dbReference type="ARBA" id="ARBA00004167"/>
    </source>
</evidence>
<evidence type="ECO:0000259" key="7">
    <source>
        <dbReference type="Pfam" id="PF03168"/>
    </source>
</evidence>
<protein>
    <recommendedName>
        <fullName evidence="7">Late embryogenesis abundant protein LEA-2 subgroup domain-containing protein</fullName>
    </recommendedName>
</protein>
<evidence type="ECO:0000256" key="3">
    <source>
        <dbReference type="ARBA" id="ARBA00022989"/>
    </source>
</evidence>
<dbReference type="Proteomes" id="UP001210211">
    <property type="component" value="Unassembled WGS sequence"/>
</dbReference>
<evidence type="ECO:0000313" key="8">
    <source>
        <dbReference type="EMBL" id="KAJ3705251.1"/>
    </source>
</evidence>
<dbReference type="PANTHER" id="PTHR31234:SF2">
    <property type="entry name" value="OS05G0199100 PROTEIN"/>
    <property type="match status" value="1"/>
</dbReference>
<evidence type="ECO:0000313" key="9">
    <source>
        <dbReference type="Proteomes" id="UP001210211"/>
    </source>
</evidence>
<dbReference type="GO" id="GO:0098542">
    <property type="term" value="P:defense response to other organism"/>
    <property type="evidence" value="ECO:0007669"/>
    <property type="project" value="InterPro"/>
</dbReference>
<gene>
    <name evidence="8" type="ORF">LUZ61_008956</name>
</gene>
<name>A0AAD6EXU9_9POAL</name>
<dbReference type="AlphaFoldDB" id="A0AAD6EXU9"/>
<feature type="domain" description="Late embryogenesis abundant protein LEA-2 subgroup" evidence="7">
    <location>
        <begin position="100"/>
        <end position="193"/>
    </location>
</feature>